<evidence type="ECO:0000313" key="4">
    <source>
        <dbReference type="Proteomes" id="UP001221413"/>
    </source>
</evidence>
<dbReference type="AlphaFoldDB" id="A0AAD6NMY8"/>
<feature type="region of interest" description="Disordered" evidence="1">
    <location>
        <begin position="382"/>
        <end position="407"/>
    </location>
</feature>
<reference evidence="3" key="1">
    <citation type="submission" date="2023-01" db="EMBL/GenBank/DDBJ databases">
        <title>The chitinases involved in constricting ring structure development in the nematode-trapping fungus Drechslerella dactyloides.</title>
        <authorList>
            <person name="Wang R."/>
            <person name="Zhang L."/>
            <person name="Tang P."/>
            <person name="Li S."/>
            <person name="Liang L."/>
        </authorList>
    </citation>
    <scope>NUCLEOTIDE SEQUENCE</scope>
    <source>
        <strain evidence="3">YMF1.00031</strain>
    </source>
</reference>
<dbReference type="GO" id="GO:0005634">
    <property type="term" value="C:nucleus"/>
    <property type="evidence" value="ECO:0007669"/>
    <property type="project" value="TreeGrafter"/>
</dbReference>
<dbReference type="InterPro" id="IPR048263">
    <property type="entry name" value="Arb2"/>
</dbReference>
<accession>A0AAD6NMY8</accession>
<comment type="caution">
    <text evidence="3">The sequence shown here is derived from an EMBL/GenBank/DDBJ whole genome shotgun (WGS) entry which is preliminary data.</text>
</comment>
<evidence type="ECO:0000313" key="3">
    <source>
        <dbReference type="EMBL" id="KAJ6264157.1"/>
    </source>
</evidence>
<feature type="compositionally biased region" description="Acidic residues" evidence="1">
    <location>
        <begin position="388"/>
        <end position="398"/>
    </location>
</feature>
<dbReference type="GO" id="GO:0031048">
    <property type="term" value="P:regulatory ncRNA-mediated heterochromatin formation"/>
    <property type="evidence" value="ECO:0007669"/>
    <property type="project" value="TreeGrafter"/>
</dbReference>
<evidence type="ECO:0000259" key="2">
    <source>
        <dbReference type="Pfam" id="PF22749"/>
    </source>
</evidence>
<dbReference type="PANTHER" id="PTHR21357">
    <property type="entry name" value="FAM172 FAMILY PROTEIN HOMOLOG CG10038"/>
    <property type="match status" value="1"/>
</dbReference>
<dbReference type="EMBL" id="JAQGDS010000001">
    <property type="protein sequence ID" value="KAJ6264157.1"/>
    <property type="molecule type" value="Genomic_DNA"/>
</dbReference>
<dbReference type="GO" id="GO:0035197">
    <property type="term" value="F:siRNA binding"/>
    <property type="evidence" value="ECO:0007669"/>
    <property type="project" value="TreeGrafter"/>
</dbReference>
<organism evidence="3 4">
    <name type="scientific">Drechslerella dactyloides</name>
    <name type="common">Nematode-trapping fungus</name>
    <name type="synonym">Arthrobotrys dactyloides</name>
    <dbReference type="NCBI Taxonomy" id="74499"/>
    <lineage>
        <taxon>Eukaryota</taxon>
        <taxon>Fungi</taxon>
        <taxon>Dikarya</taxon>
        <taxon>Ascomycota</taxon>
        <taxon>Pezizomycotina</taxon>
        <taxon>Orbiliomycetes</taxon>
        <taxon>Orbiliales</taxon>
        <taxon>Orbiliaceae</taxon>
        <taxon>Drechslerella</taxon>
    </lineage>
</organism>
<dbReference type="Pfam" id="PF22749">
    <property type="entry name" value="Arb2"/>
    <property type="match status" value="1"/>
</dbReference>
<evidence type="ECO:0000256" key="1">
    <source>
        <dbReference type="SAM" id="MobiDB-lite"/>
    </source>
</evidence>
<sequence>MFRRIKPLQHKEEVIFPIDLNRLGYFLNEHDQIRQIKNPEKAFNYHAHKVDRVNERRREAIDECIRRILEKRFVEEGLVKEYFPPGSDPAKDRCVPILVSDELEGDDVEKVLVVVGNTYDDLGVWSVREMEGPGINFAYINGAYIQHGSIISTVQTAKAAGFRTIILNCGQNVYSPELGRAVTYRSWHAATHETPHIDEVLNRIPEHENVRNHVFNVLDELKARILGLGADGKAKRRAVYFLTHSTSASGLRGHVVDEWKDSLEALIAVESTHTVSDITHPALGHFIKTRARAYIVHADQPGTFIPDRRFGCQTFATNEIHSECIIPNHWMSLMLPWFVRVEEDPEGCNPVFAVDWAQVEKLQQGWGSADVDDGADGRLLDDDKWTFDDDDDNDEEDVDGKGKGVVHGDGAAGDGKYAFRDKATLADVMDLRQESMETIGQVKVENVPPGDETKEFGGGRAASTA</sequence>
<feature type="region of interest" description="Disordered" evidence="1">
    <location>
        <begin position="444"/>
        <end position="465"/>
    </location>
</feature>
<gene>
    <name evidence="3" type="ORF">Dda_0299</name>
</gene>
<proteinExistence type="predicted"/>
<keyword evidence="4" id="KW-1185">Reference proteome</keyword>
<protein>
    <recommendedName>
        <fullName evidence="2">Arb2 domain-containing protein</fullName>
    </recommendedName>
</protein>
<dbReference type="PANTHER" id="PTHR21357:SF4">
    <property type="entry name" value="FAM172 FAMILY PROTEIN HOMOLOG CG10038"/>
    <property type="match status" value="1"/>
</dbReference>
<dbReference type="InterPro" id="IPR053858">
    <property type="entry name" value="Arb2_dom"/>
</dbReference>
<dbReference type="Proteomes" id="UP001221413">
    <property type="component" value="Unassembled WGS sequence"/>
</dbReference>
<feature type="domain" description="Arb2" evidence="2">
    <location>
        <begin position="16"/>
        <end position="299"/>
    </location>
</feature>
<name>A0AAD6NMY8_DREDA</name>